<reference evidence="9" key="1">
    <citation type="submission" date="2017-01" db="EMBL/GenBank/DDBJ databases">
        <title>Comparative genomics of anhydrobiosis in the tardigrade Hypsibius dujardini.</title>
        <authorList>
            <person name="Yoshida Y."/>
            <person name="Koutsovoulos G."/>
            <person name="Laetsch D."/>
            <person name="Stevens L."/>
            <person name="Kumar S."/>
            <person name="Horikawa D."/>
            <person name="Ishino K."/>
            <person name="Komine S."/>
            <person name="Tomita M."/>
            <person name="Blaxter M."/>
            <person name="Arakawa K."/>
        </authorList>
    </citation>
    <scope>NUCLEOTIDE SEQUENCE [LARGE SCALE GENOMIC DNA]</scope>
    <source>
        <strain evidence="9">Z151</strain>
    </source>
</reference>
<dbReference type="GO" id="GO:0016020">
    <property type="term" value="C:membrane"/>
    <property type="evidence" value="ECO:0007669"/>
    <property type="project" value="UniProtKB-SubCell"/>
</dbReference>
<gene>
    <name evidence="8" type="ORF">BV898_15828</name>
</gene>
<comment type="subcellular location">
    <subcellularLocation>
        <location evidence="1">Membrane</location>
    </subcellularLocation>
</comment>
<feature type="domain" description="Receptor ligand binding region" evidence="7">
    <location>
        <begin position="66"/>
        <end position="353"/>
    </location>
</feature>
<name>A0A9X6NC38_HYPEX</name>
<evidence type="ECO:0000256" key="4">
    <source>
        <dbReference type="ARBA" id="ARBA00023136"/>
    </source>
</evidence>
<evidence type="ECO:0000313" key="9">
    <source>
        <dbReference type="Proteomes" id="UP000192578"/>
    </source>
</evidence>
<protein>
    <recommendedName>
        <fullName evidence="7">Receptor ligand binding region domain-containing protein</fullName>
    </recommendedName>
</protein>
<evidence type="ECO:0000256" key="1">
    <source>
        <dbReference type="ARBA" id="ARBA00004370"/>
    </source>
</evidence>
<keyword evidence="3 5" id="KW-1133">Transmembrane helix</keyword>
<dbReference type="InterPro" id="IPR001828">
    <property type="entry name" value="ANF_lig-bd_rcpt"/>
</dbReference>
<comment type="caution">
    <text evidence="8">The sequence shown here is derived from an EMBL/GenBank/DDBJ whole genome shotgun (WGS) entry which is preliminary data.</text>
</comment>
<proteinExistence type="predicted"/>
<keyword evidence="2 5" id="KW-0812">Transmembrane</keyword>
<dbReference type="Gene3D" id="3.40.50.2300">
    <property type="match status" value="1"/>
</dbReference>
<evidence type="ECO:0000256" key="3">
    <source>
        <dbReference type="ARBA" id="ARBA00022989"/>
    </source>
</evidence>
<keyword evidence="6" id="KW-0732">Signal</keyword>
<dbReference type="InterPro" id="IPR028082">
    <property type="entry name" value="Peripla_BP_I"/>
</dbReference>
<feature type="transmembrane region" description="Helical" evidence="5">
    <location>
        <begin position="454"/>
        <end position="481"/>
    </location>
</feature>
<accession>A0A9X6NC38</accession>
<sequence>MTFIHSNAISLGVFLTCLFTVFLSSGSSVEAVNFLSIHLGNVQSSGYVVMQPLFNYSLEAQARQYPRLFQNYTYEAKVRRESPHCGPPGVEASLGLMADIIGEKKSFPEAAALTVLFVPQLDMLAVSCTAVDGSVRKKDRFPSSISLATADSEPYGAALLALMRYYGWRSIAIISDQLGGSTRANRNVEQCRAPLEQLYERRSEFEFHNIITDSYKESFTRALIEATNFSRIILSCTLGEAQRRAMADAFDLKMMTGDYIIIHLFENETPGEPPLSWQRNDDLDVKVRSAFQHLLVLGSPPINWDEFEETSRLMHQRRDSMFGPTTTPDERNEFEVTCYEAVVTVLKVLNESYDPNDARSFSGRFMARKMANRTYDFPLRSITLTDAGTRTIVAVVQHYNVTSDTFQVLFTYNTDDPVLRNSSTSQGRWAQAAIIPDRPRCGLSNQYCTQSATWLTILIAVLAVLVCLLLAGVAGTLWWYLRMQRRSSLRWWCIDNNDFECLYQTANSRLSEANDLPRLRFVTLH</sequence>
<evidence type="ECO:0000256" key="2">
    <source>
        <dbReference type="ARBA" id="ARBA00022692"/>
    </source>
</evidence>
<evidence type="ECO:0000256" key="6">
    <source>
        <dbReference type="SAM" id="SignalP"/>
    </source>
</evidence>
<dbReference type="SUPFAM" id="SSF53822">
    <property type="entry name" value="Periplasmic binding protein-like I"/>
    <property type="match status" value="1"/>
</dbReference>
<organism evidence="8 9">
    <name type="scientific">Hypsibius exemplaris</name>
    <name type="common">Freshwater tardigrade</name>
    <dbReference type="NCBI Taxonomy" id="2072580"/>
    <lineage>
        <taxon>Eukaryota</taxon>
        <taxon>Metazoa</taxon>
        <taxon>Ecdysozoa</taxon>
        <taxon>Tardigrada</taxon>
        <taxon>Eutardigrada</taxon>
        <taxon>Parachela</taxon>
        <taxon>Hypsibioidea</taxon>
        <taxon>Hypsibiidae</taxon>
        <taxon>Hypsibius</taxon>
    </lineage>
</organism>
<feature type="chain" id="PRO_5040981222" description="Receptor ligand binding region domain-containing protein" evidence="6">
    <location>
        <begin position="32"/>
        <end position="525"/>
    </location>
</feature>
<dbReference type="EMBL" id="MTYJ01000222">
    <property type="protein sequence ID" value="OWA51342.1"/>
    <property type="molecule type" value="Genomic_DNA"/>
</dbReference>
<dbReference type="OrthoDB" id="10220293at2759"/>
<evidence type="ECO:0000256" key="5">
    <source>
        <dbReference type="SAM" id="Phobius"/>
    </source>
</evidence>
<dbReference type="Pfam" id="PF01094">
    <property type="entry name" value="ANF_receptor"/>
    <property type="match status" value="1"/>
</dbReference>
<evidence type="ECO:0000259" key="7">
    <source>
        <dbReference type="Pfam" id="PF01094"/>
    </source>
</evidence>
<evidence type="ECO:0000313" key="8">
    <source>
        <dbReference type="EMBL" id="OWA51342.1"/>
    </source>
</evidence>
<feature type="signal peptide" evidence="6">
    <location>
        <begin position="1"/>
        <end position="31"/>
    </location>
</feature>
<keyword evidence="9" id="KW-1185">Reference proteome</keyword>
<dbReference type="Proteomes" id="UP000192578">
    <property type="component" value="Unassembled WGS sequence"/>
</dbReference>
<dbReference type="AlphaFoldDB" id="A0A9X6NC38"/>
<keyword evidence="4 5" id="KW-0472">Membrane</keyword>